<evidence type="ECO:0000313" key="2">
    <source>
        <dbReference type="Proteomes" id="UP001196413"/>
    </source>
</evidence>
<accession>A0AAD5RAC4</accession>
<comment type="caution">
    <text evidence="1">The sequence shown here is derived from an EMBL/GenBank/DDBJ whole genome shotgun (WGS) entry which is preliminary data.</text>
</comment>
<protein>
    <submittedName>
        <fullName evidence="1">Uncharacterized protein</fullName>
    </submittedName>
</protein>
<dbReference type="EMBL" id="JAHQIW010007170">
    <property type="protein sequence ID" value="KAJ1372673.1"/>
    <property type="molecule type" value="Genomic_DNA"/>
</dbReference>
<organism evidence="1 2">
    <name type="scientific">Parelaphostrongylus tenuis</name>
    <name type="common">Meningeal worm</name>
    <dbReference type="NCBI Taxonomy" id="148309"/>
    <lineage>
        <taxon>Eukaryota</taxon>
        <taxon>Metazoa</taxon>
        <taxon>Ecdysozoa</taxon>
        <taxon>Nematoda</taxon>
        <taxon>Chromadorea</taxon>
        <taxon>Rhabditida</taxon>
        <taxon>Rhabditina</taxon>
        <taxon>Rhabditomorpha</taxon>
        <taxon>Strongyloidea</taxon>
        <taxon>Metastrongylidae</taxon>
        <taxon>Parelaphostrongylus</taxon>
    </lineage>
</organism>
<proteinExistence type="predicted"/>
<reference evidence="1" key="1">
    <citation type="submission" date="2021-06" db="EMBL/GenBank/DDBJ databases">
        <title>Parelaphostrongylus tenuis whole genome reference sequence.</title>
        <authorList>
            <person name="Garwood T.J."/>
            <person name="Larsen P.A."/>
            <person name="Fountain-Jones N.M."/>
            <person name="Garbe J.R."/>
            <person name="Macchietto M.G."/>
            <person name="Kania S.A."/>
            <person name="Gerhold R.W."/>
            <person name="Richards J.E."/>
            <person name="Wolf T.M."/>
        </authorList>
    </citation>
    <scope>NUCLEOTIDE SEQUENCE</scope>
    <source>
        <strain evidence="1">MNPRO001-30</strain>
        <tissue evidence="1">Meninges</tissue>
    </source>
</reference>
<keyword evidence="2" id="KW-1185">Reference proteome</keyword>
<evidence type="ECO:0000313" key="1">
    <source>
        <dbReference type="EMBL" id="KAJ1372673.1"/>
    </source>
</evidence>
<feature type="non-terminal residue" evidence="1">
    <location>
        <position position="1"/>
    </location>
</feature>
<dbReference type="Proteomes" id="UP001196413">
    <property type="component" value="Unassembled WGS sequence"/>
</dbReference>
<gene>
    <name evidence="1" type="ORF">KIN20_034881</name>
</gene>
<dbReference type="AlphaFoldDB" id="A0AAD5RAC4"/>
<sequence length="77" mass="8741">MLPVQQVEEDATLTIEELANYFERQSTPSAIATIYVSGATKWPEVTYQCIKSTRIANKFGANLAAREGWEQWCSWDP</sequence>
<name>A0AAD5RAC4_PARTN</name>